<dbReference type="Pfam" id="PF00582">
    <property type="entry name" value="Usp"/>
    <property type="match status" value="2"/>
</dbReference>
<evidence type="ECO:0000256" key="1">
    <source>
        <dbReference type="ARBA" id="ARBA00008791"/>
    </source>
</evidence>
<sequence length="298" mass="31335">MSTSAATQPVLVAVGNPDRVEQLVRTAGDLARASESPIKIVSVVVKSHDSPFSVYSDETIIDQYAGNSRELLDRAIAVAPDDVTVDDAQVVSHSVSEGILAAVEQTDARALVAGWEARGSRTDAVLGTTIDRLIERAPCDLYVERIGHEANGVDSILVPVAGGPHVRPAVHVATAIAARNDATVHLASVVDRETDSSAAGEYIEQARAALEEAPGPPVRTEATTHAGTDVATELLDIAADHDVVVFGATRQGVIQRRLVGTIPRTVTRQTDKTVILARDGDTVGGSVLTQIRQLLTPS</sequence>
<evidence type="ECO:0000259" key="2">
    <source>
        <dbReference type="Pfam" id="PF00582"/>
    </source>
</evidence>
<comment type="similarity">
    <text evidence="1">Belongs to the universal stress protein A family.</text>
</comment>
<dbReference type="EMBL" id="FNFE01000001">
    <property type="protein sequence ID" value="SDJ53246.1"/>
    <property type="molecule type" value="Genomic_DNA"/>
</dbReference>
<proteinExistence type="inferred from homology"/>
<gene>
    <name evidence="3" type="ORF">SAMN04515672_0892</name>
</gene>
<dbReference type="RefSeq" id="WP_090303364.1">
    <property type="nucleotide sequence ID" value="NZ_FNFE01000001.1"/>
</dbReference>
<reference evidence="4" key="1">
    <citation type="submission" date="2016-10" db="EMBL/GenBank/DDBJ databases">
        <authorList>
            <person name="Varghese N."/>
            <person name="Submissions S."/>
        </authorList>
    </citation>
    <scope>NUCLEOTIDE SEQUENCE [LARGE SCALE GENOMIC DNA]</scope>
    <source>
        <strain evidence="4">B4,CECT 8067,JCM 17497</strain>
    </source>
</reference>
<feature type="domain" description="UspA" evidence="2">
    <location>
        <begin position="8"/>
        <end position="143"/>
    </location>
</feature>
<accession>A0A1G8UHB1</accession>
<dbReference type="Gene3D" id="3.40.50.12370">
    <property type="match status" value="1"/>
</dbReference>
<name>A0A1G8UHB1_9EURY</name>
<evidence type="ECO:0000313" key="4">
    <source>
        <dbReference type="Proteomes" id="UP000198882"/>
    </source>
</evidence>
<dbReference type="STRING" id="1095776.SAMN04515672_0892"/>
<organism evidence="3 4">
    <name type="scientific">Natronorubrum texcoconense</name>
    <dbReference type="NCBI Taxonomy" id="1095776"/>
    <lineage>
        <taxon>Archaea</taxon>
        <taxon>Methanobacteriati</taxon>
        <taxon>Methanobacteriota</taxon>
        <taxon>Stenosarchaea group</taxon>
        <taxon>Halobacteria</taxon>
        <taxon>Halobacteriales</taxon>
        <taxon>Natrialbaceae</taxon>
        <taxon>Natronorubrum</taxon>
    </lineage>
</organism>
<dbReference type="PANTHER" id="PTHR46268:SF6">
    <property type="entry name" value="UNIVERSAL STRESS PROTEIN UP12"/>
    <property type="match status" value="1"/>
</dbReference>
<keyword evidence="4" id="KW-1185">Reference proteome</keyword>
<feature type="domain" description="UspA" evidence="2">
    <location>
        <begin position="154"/>
        <end position="278"/>
    </location>
</feature>
<dbReference type="InterPro" id="IPR006016">
    <property type="entry name" value="UspA"/>
</dbReference>
<dbReference type="Proteomes" id="UP000198882">
    <property type="component" value="Unassembled WGS sequence"/>
</dbReference>
<dbReference type="PANTHER" id="PTHR46268">
    <property type="entry name" value="STRESS RESPONSE PROTEIN NHAX"/>
    <property type="match status" value="1"/>
</dbReference>
<evidence type="ECO:0000313" key="3">
    <source>
        <dbReference type="EMBL" id="SDJ53246.1"/>
    </source>
</evidence>
<dbReference type="OrthoDB" id="43026at2157"/>
<protein>
    <submittedName>
        <fullName evidence="3">Nucleotide-binding universal stress protein, UspA family</fullName>
    </submittedName>
</protein>
<dbReference type="CDD" id="cd00293">
    <property type="entry name" value="USP-like"/>
    <property type="match status" value="2"/>
</dbReference>
<dbReference type="AlphaFoldDB" id="A0A1G8UHB1"/>
<dbReference type="SUPFAM" id="SSF52402">
    <property type="entry name" value="Adenine nucleotide alpha hydrolases-like"/>
    <property type="match status" value="2"/>
</dbReference>